<reference evidence="3" key="1">
    <citation type="submission" date="2018-03" db="EMBL/GenBank/DDBJ databases">
        <authorList>
            <person name="Nunes O.C."/>
            <person name="Lopes A.R."/>
            <person name="Froufe H."/>
            <person name="Munoz-Merida A."/>
            <person name="Barroso C."/>
            <person name="Egas C."/>
        </authorList>
    </citation>
    <scope>NUCLEOTIDE SEQUENCE</scope>
    <source>
        <strain evidence="3">ON4</strain>
    </source>
</reference>
<comment type="caution">
    <text evidence="3">The sequence shown here is derived from an EMBL/GenBank/DDBJ whole genome shotgun (WGS) entry which is preliminary data.</text>
</comment>
<accession>A0ABT7C5X1</accession>
<evidence type="ECO:0000313" key="4">
    <source>
        <dbReference type="Proteomes" id="UP001170379"/>
    </source>
</evidence>
<evidence type="ECO:0000256" key="2">
    <source>
        <dbReference type="SAM" id="Phobius"/>
    </source>
</evidence>
<sequence length="235" mass="25096">MASIGIGVVVGAAAAAACIFLLGIVWPLGVGIGAAVGVGAGLLLAPTAPSKLEIVHATPVTVEDSLNAVLDSVTAMSNTMRRLQSRPLWANSGVDERINQLLGRVRSLAMLPELRSRKQVDGDVHMLYVIGTDYLPTVVNHAIENDRMHSSFSGASSRAQVEQNVQSLDDQLGVLSEVLDRIENDIARGKTQSIQEHAAFLKMRFEQSGTTSVLDLQQPLEAPSAHELPSNRKSE</sequence>
<dbReference type="Proteomes" id="UP001170379">
    <property type="component" value="Unassembled WGS sequence"/>
</dbReference>
<protein>
    <submittedName>
        <fullName evidence="3">YtxH domain-containing protein</fullName>
    </submittedName>
</protein>
<keyword evidence="2" id="KW-1133">Transmembrane helix</keyword>
<gene>
    <name evidence="3" type="ORF">C7K25_04400</name>
</gene>
<feature type="transmembrane region" description="Helical" evidence="2">
    <location>
        <begin position="25"/>
        <end position="45"/>
    </location>
</feature>
<keyword evidence="2" id="KW-0812">Transmembrane</keyword>
<organism evidence="3 4">
    <name type="scientific">Gulosibacter molinativorax</name>
    <dbReference type="NCBI Taxonomy" id="256821"/>
    <lineage>
        <taxon>Bacteria</taxon>
        <taxon>Bacillati</taxon>
        <taxon>Actinomycetota</taxon>
        <taxon>Actinomycetes</taxon>
        <taxon>Micrococcales</taxon>
        <taxon>Microbacteriaceae</taxon>
        <taxon>Gulosibacter</taxon>
    </lineage>
</organism>
<reference evidence="3" key="2">
    <citation type="journal article" date="2022" name="Sci. Rep.">
        <title>In silico prediction of the enzymes involved in the degradation of the herbicide molinate by Gulosibacter molinativorax ON4T.</title>
        <authorList>
            <person name="Lopes A.R."/>
            <person name="Bunin E."/>
            <person name="Viana A.T."/>
            <person name="Froufe H."/>
            <person name="Munoz-Merida A."/>
            <person name="Pinho D."/>
            <person name="Figueiredo J."/>
            <person name="Barroso C."/>
            <person name="Vaz-Moreira I."/>
            <person name="Bellanger X."/>
            <person name="Egas C."/>
            <person name="Nunes O.C."/>
        </authorList>
    </citation>
    <scope>NUCLEOTIDE SEQUENCE</scope>
    <source>
        <strain evidence="3">ON4</strain>
    </source>
</reference>
<feature type="region of interest" description="Disordered" evidence="1">
    <location>
        <begin position="215"/>
        <end position="235"/>
    </location>
</feature>
<evidence type="ECO:0000313" key="3">
    <source>
        <dbReference type="EMBL" id="MDJ1370613.1"/>
    </source>
</evidence>
<evidence type="ECO:0000256" key="1">
    <source>
        <dbReference type="SAM" id="MobiDB-lite"/>
    </source>
</evidence>
<dbReference type="EMBL" id="PXVD01000005">
    <property type="protein sequence ID" value="MDJ1370613.1"/>
    <property type="molecule type" value="Genomic_DNA"/>
</dbReference>
<keyword evidence="4" id="KW-1185">Reference proteome</keyword>
<name>A0ABT7C5X1_9MICO</name>
<proteinExistence type="predicted"/>
<keyword evidence="2" id="KW-0472">Membrane</keyword>